<dbReference type="InterPro" id="IPR041698">
    <property type="entry name" value="Methyltransf_25"/>
</dbReference>
<accession>A0A3S2UVD2</accession>
<dbReference type="Pfam" id="PF13649">
    <property type="entry name" value="Methyltransf_25"/>
    <property type="match status" value="1"/>
</dbReference>
<feature type="domain" description="Methyltransferase" evidence="1">
    <location>
        <begin position="42"/>
        <end position="139"/>
    </location>
</feature>
<dbReference type="InterPro" id="IPR050447">
    <property type="entry name" value="Erg6_SMT_methyltransf"/>
</dbReference>
<evidence type="ECO:0000259" key="1">
    <source>
        <dbReference type="Pfam" id="PF13649"/>
    </source>
</evidence>
<proteinExistence type="predicted"/>
<dbReference type="PANTHER" id="PTHR44068:SF11">
    <property type="entry name" value="GERANYL DIPHOSPHATE 2-C-METHYLTRANSFERASE"/>
    <property type="match status" value="1"/>
</dbReference>
<evidence type="ECO:0000313" key="2">
    <source>
        <dbReference type="EMBL" id="RVT59954.1"/>
    </source>
</evidence>
<reference evidence="2 3" key="1">
    <citation type="submission" date="2019-01" db="EMBL/GenBank/DDBJ databases">
        <title>Bacillus sp. M5HDSG1-1, whole genome shotgun sequence.</title>
        <authorList>
            <person name="Tuo L."/>
        </authorList>
    </citation>
    <scope>NUCLEOTIDE SEQUENCE [LARGE SCALE GENOMIC DNA]</scope>
    <source>
        <strain evidence="2 3">M5HDSG1-1</strain>
    </source>
</reference>
<dbReference type="InterPro" id="IPR029063">
    <property type="entry name" value="SAM-dependent_MTases_sf"/>
</dbReference>
<dbReference type="GO" id="GO:0032259">
    <property type="term" value="P:methylation"/>
    <property type="evidence" value="ECO:0007669"/>
    <property type="project" value="UniProtKB-KW"/>
</dbReference>
<dbReference type="GeneID" id="87620354"/>
<dbReference type="EMBL" id="RZTZ01000008">
    <property type="protein sequence ID" value="RVT59954.1"/>
    <property type="molecule type" value="Genomic_DNA"/>
</dbReference>
<dbReference type="Proteomes" id="UP000288024">
    <property type="component" value="Unassembled WGS sequence"/>
</dbReference>
<keyword evidence="2" id="KW-0808">Transferase</keyword>
<dbReference type="GO" id="GO:0008168">
    <property type="term" value="F:methyltransferase activity"/>
    <property type="evidence" value="ECO:0007669"/>
    <property type="project" value="UniProtKB-KW"/>
</dbReference>
<protein>
    <submittedName>
        <fullName evidence="2">Class I SAM-dependent methyltransferase</fullName>
    </submittedName>
</protein>
<keyword evidence="3" id="KW-1185">Reference proteome</keyword>
<evidence type="ECO:0000313" key="3">
    <source>
        <dbReference type="Proteomes" id="UP000288024"/>
    </source>
</evidence>
<dbReference type="PANTHER" id="PTHR44068">
    <property type="entry name" value="ZGC:194242"/>
    <property type="match status" value="1"/>
</dbReference>
<dbReference type="SUPFAM" id="SSF53335">
    <property type="entry name" value="S-adenosyl-L-methionine-dependent methyltransferases"/>
    <property type="match status" value="1"/>
</dbReference>
<comment type="caution">
    <text evidence="2">The sequence shown here is derived from an EMBL/GenBank/DDBJ whole genome shotgun (WGS) entry which is preliminary data.</text>
</comment>
<sequence length="251" mass="28176">MGKKEVGHTFLARLGKKRLRPGGIAATNWLIKEANLTNKSKVLEVACNMCTTSIELAETYKCHITAVDMDTKALEKGKKNIEKAQLQNYITVQQGNAMNLPFADNTFDVVFNEAMLTMFNESAKKKAISEYYRVLKPGGVLLTHDIMLTKGTPQTLVNTLRDIIHVNVSPLPQDEWMHTFKAIGFNEVKTNSGAMSLMNPKGMIRDEGFLGMLTIIKNGLKKENRQTFKSMFKFFNQSGKSLNYIVVCSKK</sequence>
<organism evidence="2 3">
    <name type="scientific">Niallia taxi</name>
    <dbReference type="NCBI Taxonomy" id="2499688"/>
    <lineage>
        <taxon>Bacteria</taxon>
        <taxon>Bacillati</taxon>
        <taxon>Bacillota</taxon>
        <taxon>Bacilli</taxon>
        <taxon>Bacillales</taxon>
        <taxon>Bacillaceae</taxon>
        <taxon>Niallia</taxon>
    </lineage>
</organism>
<gene>
    <name evidence="2" type="ORF">EM808_18725</name>
</gene>
<dbReference type="CDD" id="cd02440">
    <property type="entry name" value="AdoMet_MTases"/>
    <property type="match status" value="1"/>
</dbReference>
<dbReference type="RefSeq" id="WP_127739734.1">
    <property type="nucleotide sequence ID" value="NZ_JARMUX010000023.1"/>
</dbReference>
<dbReference type="Gene3D" id="3.40.50.150">
    <property type="entry name" value="Vaccinia Virus protein VP39"/>
    <property type="match status" value="1"/>
</dbReference>
<name>A0A3S2UVD2_9BACI</name>
<dbReference type="AlphaFoldDB" id="A0A3S2UVD2"/>
<keyword evidence="2" id="KW-0489">Methyltransferase</keyword>